<dbReference type="EMBL" id="CYHG01000003">
    <property type="protein sequence ID" value="CUB03161.1"/>
    <property type="molecule type" value="Genomic_DNA"/>
</dbReference>
<proteinExistence type="predicted"/>
<dbReference type="STRING" id="1137284.GCA_001418205_01007"/>
<evidence type="ECO:0000313" key="1">
    <source>
        <dbReference type="EMBL" id="CUB03161.1"/>
    </source>
</evidence>
<dbReference type="Proteomes" id="UP000182769">
    <property type="component" value="Unassembled WGS sequence"/>
</dbReference>
<dbReference type="AlphaFoldDB" id="A0A0K6IJB1"/>
<organism evidence="1 2">
    <name type="scientific">Marinomonas fungiae</name>
    <dbReference type="NCBI Taxonomy" id="1137284"/>
    <lineage>
        <taxon>Bacteria</taxon>
        <taxon>Pseudomonadati</taxon>
        <taxon>Pseudomonadota</taxon>
        <taxon>Gammaproteobacteria</taxon>
        <taxon>Oceanospirillales</taxon>
        <taxon>Oceanospirillaceae</taxon>
        <taxon>Marinomonas</taxon>
    </lineage>
</organism>
<gene>
    <name evidence="1" type="ORF">Ga0061065_1039</name>
</gene>
<dbReference type="InterPro" id="IPR044000">
    <property type="entry name" value="Phage_tube_2"/>
</dbReference>
<protein>
    <submittedName>
        <fullName evidence="1">Uncharacterized protein</fullName>
    </submittedName>
</protein>
<sequence length="379" mass="40541">MSNSSKRRLVLIGLEDNTGAVSGPMQVIETLSGFDMKPVGETITRDVVRPSMSKTGSMVGAKNFDITLPMELKAGGLDGGTVQQPELHAALLACGLVLQAAKVIHVSGLTAGYSFQDTIDNTTASNTAGELIHAVMGTESELYVIVENEPAIGDELSIGTATATVTSIEDALVCRPTSNRTDFKKVTVHGHYDGQRRIATHAVADLSFDWSAGQSVTANFTLKGNYDSPADTPMPDAEYSDAFPAIVESAGMTLDDYPTDQGTIEKLSFSLSNEITAVPDVNSPSGRDSYRISDRAPTGSIDPESLALNDFNPFEYWENGNKAAIFATLGKELGQRVSIVLPATQFTSISDKERAGSDAYDLPFDVTGKSDNEFFLFFH</sequence>
<accession>A0A0K6IJB1</accession>
<dbReference type="OrthoDB" id="6147138at2"/>
<dbReference type="Pfam" id="PF18906">
    <property type="entry name" value="Phage_tube_2"/>
    <property type="match status" value="1"/>
</dbReference>
<reference evidence="2" key="1">
    <citation type="submission" date="2015-08" db="EMBL/GenBank/DDBJ databases">
        <authorList>
            <person name="Varghese N."/>
        </authorList>
    </citation>
    <scope>NUCLEOTIDE SEQUENCE [LARGE SCALE GENOMIC DNA]</scope>
    <source>
        <strain evidence="2">JCM 18476</strain>
    </source>
</reference>
<evidence type="ECO:0000313" key="2">
    <source>
        <dbReference type="Proteomes" id="UP000182769"/>
    </source>
</evidence>
<name>A0A0K6IJB1_9GAMM</name>
<keyword evidence="2" id="KW-1185">Reference proteome</keyword>
<dbReference type="RefSeq" id="WP_055462136.1">
    <property type="nucleotide sequence ID" value="NZ_CYHG01000003.1"/>
</dbReference>